<dbReference type="SUPFAM" id="SSF46966">
    <property type="entry name" value="Spectrin repeat"/>
    <property type="match status" value="4"/>
</dbReference>
<evidence type="ECO:0000259" key="7">
    <source>
        <dbReference type="PROSITE" id="PS50021"/>
    </source>
</evidence>
<evidence type="ECO:0000256" key="6">
    <source>
        <dbReference type="SAM" id="Coils"/>
    </source>
</evidence>
<dbReference type="Gene3D" id="1.10.418.10">
    <property type="entry name" value="Calponin-like domain"/>
    <property type="match status" value="2"/>
</dbReference>
<keyword evidence="10" id="KW-1185">Reference proteome</keyword>
<evidence type="ECO:0000256" key="1">
    <source>
        <dbReference type="ARBA" id="ARBA00010255"/>
    </source>
</evidence>
<feature type="coiled-coil region" evidence="6">
    <location>
        <begin position="708"/>
        <end position="735"/>
    </location>
</feature>
<dbReference type="SUPFAM" id="SSF47473">
    <property type="entry name" value="EF-hand"/>
    <property type="match status" value="2"/>
</dbReference>
<dbReference type="Pfam" id="PF08726">
    <property type="entry name" value="EFhand_Ca_insen"/>
    <property type="match status" value="1"/>
</dbReference>
<organism evidence="9 10">
    <name type="scientific">Cyprinus carpio</name>
    <name type="common">Common carp</name>
    <dbReference type="NCBI Taxonomy" id="7962"/>
    <lineage>
        <taxon>Eukaryota</taxon>
        <taxon>Metazoa</taxon>
        <taxon>Chordata</taxon>
        <taxon>Craniata</taxon>
        <taxon>Vertebrata</taxon>
        <taxon>Euteleostomi</taxon>
        <taxon>Actinopterygii</taxon>
        <taxon>Neopterygii</taxon>
        <taxon>Teleostei</taxon>
        <taxon>Ostariophysi</taxon>
        <taxon>Cypriniformes</taxon>
        <taxon>Cyprinidae</taxon>
        <taxon>Cyprininae</taxon>
        <taxon>Cyprinus</taxon>
    </lineage>
</organism>
<dbReference type="Ensembl" id="ENSCCRT00010102328.1">
    <property type="protein sequence ID" value="ENSCCRP00010092301.1"/>
    <property type="gene ID" value="ENSCCRG00010040279.1"/>
</dbReference>
<dbReference type="FunFam" id="1.20.58.60:FF:000005">
    <property type="entry name" value="Actinin alpha 1"/>
    <property type="match status" value="1"/>
</dbReference>
<dbReference type="GO" id="GO:0003779">
    <property type="term" value="F:actin binding"/>
    <property type="evidence" value="ECO:0007669"/>
    <property type="project" value="UniProtKB-KW"/>
</dbReference>
<feature type="coiled-coil region" evidence="6">
    <location>
        <begin position="276"/>
        <end position="303"/>
    </location>
</feature>
<dbReference type="SMART" id="SM00150">
    <property type="entry name" value="SPEC"/>
    <property type="match status" value="3"/>
</dbReference>
<dbReference type="InterPro" id="IPR002017">
    <property type="entry name" value="Spectrin_repeat"/>
</dbReference>
<dbReference type="SMART" id="SM00033">
    <property type="entry name" value="CH"/>
    <property type="match status" value="2"/>
</dbReference>
<dbReference type="Gene3D" id="1.20.58.60">
    <property type="match status" value="4"/>
</dbReference>
<evidence type="ECO:0000259" key="8">
    <source>
        <dbReference type="PROSITE" id="PS50222"/>
    </source>
</evidence>
<dbReference type="FunFam" id="1.20.58.60:FF:000003">
    <property type="entry name" value="Actinin, alpha 1"/>
    <property type="match status" value="1"/>
</dbReference>
<dbReference type="InterPro" id="IPR014837">
    <property type="entry name" value="EF-hand_Ca_insen"/>
</dbReference>
<dbReference type="FunFam" id="1.20.58.60:FF:000002">
    <property type="entry name" value="Actinin, alpha 1"/>
    <property type="match status" value="1"/>
</dbReference>
<protein>
    <submittedName>
        <fullName evidence="9">Actinin alpha 3b</fullName>
    </submittedName>
</protein>
<keyword evidence="3" id="KW-0677">Repeat</keyword>
<sequence length="909" mass="105073">MTTVIETQVQYNNTYMMSATESYMTQEDDWDRDLLLDPAWEKQQRKTFTAWCNSHLRKAGTQIENIEEDFRNGLKLMLLLEVISGERLPKPDKGKMRFHKIANVNKALDYISSKGVKLVSIGAEEIVDGNVKMTLGMIWTIILRFAIQDISVEETSAKEGLLLWCQRKTAPYRNVNVQNFHISWKDGLALCALIHRHRPDLIDYSKLRKDDPIGNLNTAFEVAEKYLDIPKMLDAEDIVNTPKPDEKAIMTYVSCFYHAFAGAEQAETAANRICKVLAVNQENERLMEEYEKLASELLEWIRRTIPWLENRVAEQTMRAMQQKLEDFRDYRRVHKPPRVQEKCQLEINFNTLQTKLRLSNRPAFMPSEGKMVSDIANAWKGLEQVEKGYEEWLLTEIRRLERLDHLAEKFKQKCGLHESWTTGKEHLLSQKDYETASLMEIRALMRKHEAFESDLAAHQDRVEQIAAIAQELNELDYHDAASVNTRCQGICDQWDNLGTLTQKRRDALERVEKLWETIDQLYLEFAKRAAPFNNWMDGAMEDLQDMFIVHSIEEIQSLITAHDQFKATLPEADKERIAIMGIQNEITKIAQTYGIKLVGVNPYTVLSPQDITNKWEAVSTDTQSSQLVIYLTSGCMKRLRCVFLICRPLQVKQLVPLRDQMLQEEVARQQANERLRRSFAAQANIIGPWIQTKMEEIGHVSVDIAGSLEEQMNNLKQYEQNIINYKSNIDKLEGDHQLIQEALIFDNKHTNYTMEHIRVGWEQLLTTIARTINEVENQILTRDAKGISQEQLNEFRASFNHFDRGEVEFARIMTLVDPNNTGVVTFQAFIDFMTRETAETDTAEQVMASFKILASDKPYITMEELRRELPPEQAEYCISRMTKYVGPEAAPGALDYISFSSALYGESDL</sequence>
<keyword evidence="4" id="KW-0106">Calcium</keyword>
<feature type="coiled-coil region" evidence="6">
    <location>
        <begin position="441"/>
        <end position="475"/>
    </location>
</feature>
<dbReference type="Pfam" id="PF00307">
    <property type="entry name" value="CH"/>
    <property type="match status" value="2"/>
</dbReference>
<evidence type="ECO:0000313" key="9">
    <source>
        <dbReference type="Ensembl" id="ENSCCRP00010092301.1"/>
    </source>
</evidence>
<keyword evidence="5" id="KW-0009">Actin-binding</keyword>
<dbReference type="PROSITE" id="PS00019">
    <property type="entry name" value="ACTININ_1"/>
    <property type="match status" value="1"/>
</dbReference>
<evidence type="ECO:0000256" key="2">
    <source>
        <dbReference type="ARBA" id="ARBA00022723"/>
    </source>
</evidence>
<dbReference type="SMART" id="SM01184">
    <property type="entry name" value="efhand_Ca_insen"/>
    <property type="match status" value="1"/>
</dbReference>
<dbReference type="Proteomes" id="UP000694427">
    <property type="component" value="Unplaced"/>
</dbReference>
<dbReference type="PROSITE" id="PS50021">
    <property type="entry name" value="CH"/>
    <property type="match status" value="2"/>
</dbReference>
<dbReference type="FunFam" id="1.10.418.10:FF:000001">
    <property type="entry name" value="Actinin alpha 1"/>
    <property type="match status" value="1"/>
</dbReference>
<dbReference type="InterPro" id="IPR001589">
    <property type="entry name" value="Actinin_actin-bd_CS"/>
</dbReference>
<accession>A0A8C1NHL4</accession>
<dbReference type="GO" id="GO:0005509">
    <property type="term" value="F:calcium ion binding"/>
    <property type="evidence" value="ECO:0007669"/>
    <property type="project" value="InterPro"/>
</dbReference>
<name>A0A8C1NHL4_CYPCA</name>
<feature type="domain" description="Calponin-homology (CH)" evidence="7">
    <location>
        <begin position="155"/>
        <end position="261"/>
    </location>
</feature>
<dbReference type="Gene3D" id="1.10.238.10">
    <property type="entry name" value="EF-hand"/>
    <property type="match status" value="1"/>
</dbReference>
<dbReference type="FunFam" id="1.10.238.10:FF:000004">
    <property type="entry name" value="Actinin alpha 1"/>
    <property type="match status" value="1"/>
</dbReference>
<evidence type="ECO:0000256" key="5">
    <source>
        <dbReference type="ARBA" id="ARBA00023203"/>
    </source>
</evidence>
<dbReference type="SUPFAM" id="SSF47576">
    <property type="entry name" value="Calponin-homology domain, CH-domain"/>
    <property type="match status" value="1"/>
</dbReference>
<evidence type="ECO:0000256" key="4">
    <source>
        <dbReference type="ARBA" id="ARBA00022837"/>
    </source>
</evidence>
<comment type="similarity">
    <text evidence="1">Belongs to the alpha-actinin family.</text>
</comment>
<dbReference type="CDD" id="cd21216">
    <property type="entry name" value="CH_ACTN_rpt2"/>
    <property type="match status" value="1"/>
</dbReference>
<dbReference type="PROSITE" id="PS50222">
    <property type="entry name" value="EF_HAND_2"/>
    <property type="match status" value="1"/>
</dbReference>
<dbReference type="FunFam" id="1.10.418.10:FF:000005">
    <property type="entry name" value="Actinin alpha 4"/>
    <property type="match status" value="1"/>
</dbReference>
<proteinExistence type="inferred from homology"/>
<feature type="domain" description="EF-hand" evidence="8">
    <location>
        <begin position="804"/>
        <end position="839"/>
    </location>
</feature>
<keyword evidence="2" id="KW-0479">Metal-binding</keyword>
<dbReference type="InterPro" id="IPR036872">
    <property type="entry name" value="CH_dom_sf"/>
</dbReference>
<dbReference type="InterPro" id="IPR002048">
    <property type="entry name" value="EF_hand_dom"/>
</dbReference>
<dbReference type="AlphaFoldDB" id="A0A8C1NHL4"/>
<evidence type="ECO:0000313" key="10">
    <source>
        <dbReference type="Proteomes" id="UP000694427"/>
    </source>
</evidence>
<dbReference type="FunFam" id="1.20.58.60:FF:000004">
    <property type="entry name" value="Actinin alpha 1"/>
    <property type="match status" value="1"/>
</dbReference>
<reference evidence="9" key="2">
    <citation type="submission" date="2025-09" db="UniProtKB">
        <authorList>
            <consortium name="Ensembl"/>
        </authorList>
    </citation>
    <scope>IDENTIFICATION</scope>
</reference>
<dbReference type="PROSITE" id="PS00020">
    <property type="entry name" value="ACTININ_2"/>
    <property type="match status" value="1"/>
</dbReference>
<dbReference type="Pfam" id="PF00435">
    <property type="entry name" value="Spectrin"/>
    <property type="match status" value="4"/>
</dbReference>
<dbReference type="CDD" id="cd21214">
    <property type="entry name" value="CH_ACTN_rpt1"/>
    <property type="match status" value="1"/>
</dbReference>
<reference evidence="9" key="1">
    <citation type="submission" date="2025-08" db="UniProtKB">
        <authorList>
            <consortium name="Ensembl"/>
        </authorList>
    </citation>
    <scope>IDENTIFICATION</scope>
</reference>
<dbReference type="InterPro" id="IPR018159">
    <property type="entry name" value="Spectrin/alpha-actinin"/>
</dbReference>
<keyword evidence="6" id="KW-0175">Coiled coil</keyword>
<dbReference type="PANTHER" id="PTHR11915">
    <property type="entry name" value="SPECTRIN/FILAMIN RELATED CYTOSKELETAL PROTEIN"/>
    <property type="match status" value="1"/>
</dbReference>
<feature type="domain" description="Calponin-homology (CH)" evidence="7">
    <location>
        <begin position="42"/>
        <end position="146"/>
    </location>
</feature>
<evidence type="ECO:0000256" key="3">
    <source>
        <dbReference type="ARBA" id="ARBA00022737"/>
    </source>
</evidence>
<dbReference type="CDD" id="cd00176">
    <property type="entry name" value="SPEC"/>
    <property type="match status" value="1"/>
</dbReference>
<dbReference type="InterPro" id="IPR011992">
    <property type="entry name" value="EF-hand-dom_pair"/>
</dbReference>
<dbReference type="InterPro" id="IPR001715">
    <property type="entry name" value="CH_dom"/>
</dbReference>